<reference evidence="2 3" key="2">
    <citation type="submission" date="2014-10" db="EMBL/GenBank/DDBJ databases">
        <title>Paracoccus sanguinis sp. nov., isolated from clinical specimens of New York State patients.</title>
        <authorList>
            <person name="Mingle L.A."/>
            <person name="Cole J.A."/>
            <person name="Lapierre P."/>
            <person name="Musser K.A."/>
        </authorList>
    </citation>
    <scope>NUCLEOTIDE SEQUENCE [LARGE SCALE GENOMIC DNA]</scope>
    <source>
        <strain evidence="2 3">5503</strain>
    </source>
</reference>
<name>A0A099GLN2_9RHOB</name>
<comment type="caution">
    <text evidence="2">The sequence shown here is derived from an EMBL/GenBank/DDBJ whole genome shotgun (WGS) entry which is preliminary data.</text>
</comment>
<dbReference type="RefSeq" id="WP_036706309.1">
    <property type="nucleotide sequence ID" value="NZ_JRKQ01000001.1"/>
</dbReference>
<feature type="region of interest" description="Disordered" evidence="1">
    <location>
        <begin position="100"/>
        <end position="145"/>
    </location>
</feature>
<reference evidence="2 3" key="1">
    <citation type="submission" date="2014-09" db="EMBL/GenBank/DDBJ databases">
        <authorList>
            <person name="McGinnis J.M."/>
            <person name="Wolfgang W.J."/>
        </authorList>
    </citation>
    <scope>NUCLEOTIDE SEQUENCE [LARGE SCALE GENOMIC DNA]</scope>
    <source>
        <strain evidence="2 3">5503</strain>
    </source>
</reference>
<evidence type="ECO:0000256" key="1">
    <source>
        <dbReference type="SAM" id="MobiDB-lite"/>
    </source>
</evidence>
<evidence type="ECO:0000313" key="2">
    <source>
        <dbReference type="EMBL" id="KGJ23765.1"/>
    </source>
</evidence>
<accession>A0A099GLN2</accession>
<sequence>MTDLVAIHTIQRAHQGRFVVHKPGARFSVDDAAQAEALVRSGAAAEAISDERARQILASGVPLTTQDIAALTADEPIPAVDFAAPVPAVERATPIDQGVQNAAIGNPSPEIAATADAPVADIPANGKADETAVPAPATGKRSRGK</sequence>
<organism evidence="2 3">
    <name type="scientific">Paracoccus sanguinis</name>
    <dbReference type="NCBI Taxonomy" id="1545044"/>
    <lineage>
        <taxon>Bacteria</taxon>
        <taxon>Pseudomonadati</taxon>
        <taxon>Pseudomonadota</taxon>
        <taxon>Alphaproteobacteria</taxon>
        <taxon>Rhodobacterales</taxon>
        <taxon>Paracoccaceae</taxon>
        <taxon>Paracoccus</taxon>
    </lineage>
</organism>
<dbReference type="Proteomes" id="UP000029858">
    <property type="component" value="Unassembled WGS sequence"/>
</dbReference>
<gene>
    <name evidence="2" type="ORF">IX56_00370</name>
</gene>
<protein>
    <submittedName>
        <fullName evidence="2">Uncharacterized protein</fullName>
    </submittedName>
</protein>
<evidence type="ECO:0000313" key="3">
    <source>
        <dbReference type="Proteomes" id="UP000029858"/>
    </source>
</evidence>
<proteinExistence type="predicted"/>
<dbReference type="AlphaFoldDB" id="A0A099GLN2"/>
<dbReference type="EMBL" id="JRKQ01000001">
    <property type="protein sequence ID" value="KGJ23765.1"/>
    <property type="molecule type" value="Genomic_DNA"/>
</dbReference>